<feature type="region of interest" description="Disordered" evidence="3">
    <location>
        <begin position="597"/>
        <end position="619"/>
    </location>
</feature>
<feature type="region of interest" description="Disordered" evidence="3">
    <location>
        <begin position="212"/>
        <end position="238"/>
    </location>
</feature>
<keyword evidence="1" id="KW-0106">Calcium</keyword>
<dbReference type="CDD" id="cd00051">
    <property type="entry name" value="EFh"/>
    <property type="match status" value="1"/>
</dbReference>
<dbReference type="SUPFAM" id="SSF47473">
    <property type="entry name" value="EF-hand"/>
    <property type="match status" value="1"/>
</dbReference>
<dbReference type="AlphaFoldDB" id="A0A078BBZ8"/>
<feature type="compositionally biased region" description="Low complexity" evidence="3">
    <location>
        <begin position="457"/>
        <end position="470"/>
    </location>
</feature>
<dbReference type="EMBL" id="CCKQ01019706">
    <property type="protein sequence ID" value="CDW91736.1"/>
    <property type="molecule type" value="Genomic_DNA"/>
</dbReference>
<proteinExistence type="predicted"/>
<keyword evidence="2" id="KW-0175">Coiled coil</keyword>
<sequence length="671" mass="79335">MEKTQNQAAKQQTKIPFETILWVKKHCPEKAKIMYKKTKFELKKHYEVENVFNQFDEDGSQTLDVNELFDMFQQNQIYIEKEELQELFELGNPKKHGEMTLEEFINFASNQTANHKFRKIMKRLRREMAKRNGVIPRVFLPFNLNTLMDYLSKKTQRDKLLEEIDKSDNNLDKWQDDINKFEQLFMINKNLDNKLNSDNYIYRQIKMAKHFQNKNHSKNQDEKNKNQPLMPKTSCKNAENSKDLKVVHLMTQKMLGRVIRNNTLATIQESQNNQTQTQAISLDSLMEEGSQLQESIIIESENNLAYRPSSPQNEVNAEYFPGLKEKTNKKANFFSALNLGNNNVDQIKEVKEEYMENINDFLDIDFSKKSSYRYSSDRKQSETKQEQEQPTKNKLIKIEIEQVVDDYENKRNLYYLSDSQNLTERKSNQLKRIMPSRNLYSEQLAKTDRQVQSNRKSIQSINQPQNQDQQEFAPDLIKTLSKKFTFLQRSESEKKLLYKNQLDIKQRPQPDSPLFSGYLSSQKFHKFFQQLKEQKKKIDKSYFKMQQVDQPQPEGMKMFRSSDYFKKSQRAFSTCANTQQNTPQSSIINRKTYMNSRNEKSLSKSPSSRRSKGLANEMKNAGNIKMTKQYLLNMKKVSNDNGAIRNIMFFKISQGQDDKKLMNNKEINNYN</sequence>
<evidence type="ECO:0000313" key="6">
    <source>
        <dbReference type="Proteomes" id="UP000039865"/>
    </source>
</evidence>
<dbReference type="PROSITE" id="PS50222">
    <property type="entry name" value="EF_HAND_2"/>
    <property type="match status" value="1"/>
</dbReference>
<feature type="coiled-coil region" evidence="2">
    <location>
        <begin position="157"/>
        <end position="184"/>
    </location>
</feature>
<feature type="region of interest" description="Disordered" evidence="3">
    <location>
        <begin position="447"/>
        <end position="470"/>
    </location>
</feature>
<dbReference type="InterPro" id="IPR011992">
    <property type="entry name" value="EF-hand-dom_pair"/>
</dbReference>
<evidence type="ECO:0000259" key="4">
    <source>
        <dbReference type="PROSITE" id="PS50222"/>
    </source>
</evidence>
<dbReference type="Proteomes" id="UP000039865">
    <property type="component" value="Unassembled WGS sequence"/>
</dbReference>
<dbReference type="SMART" id="SM00054">
    <property type="entry name" value="EFh"/>
    <property type="match status" value="2"/>
</dbReference>
<name>A0A078BBZ8_STYLE</name>
<gene>
    <name evidence="5" type="primary">Contig16592.g17665</name>
    <name evidence="5" type="ORF">STYLEM_20896</name>
</gene>
<dbReference type="InterPro" id="IPR018247">
    <property type="entry name" value="EF_Hand_1_Ca_BS"/>
</dbReference>
<dbReference type="InterPro" id="IPR002048">
    <property type="entry name" value="EF_hand_dom"/>
</dbReference>
<evidence type="ECO:0000256" key="3">
    <source>
        <dbReference type="SAM" id="MobiDB-lite"/>
    </source>
</evidence>
<dbReference type="PROSITE" id="PS00018">
    <property type="entry name" value="EF_HAND_1"/>
    <property type="match status" value="1"/>
</dbReference>
<dbReference type="Gene3D" id="1.10.238.10">
    <property type="entry name" value="EF-hand"/>
    <property type="match status" value="1"/>
</dbReference>
<reference evidence="5 6" key="1">
    <citation type="submission" date="2014-06" db="EMBL/GenBank/DDBJ databases">
        <authorList>
            <person name="Swart Estienne"/>
        </authorList>
    </citation>
    <scope>NUCLEOTIDE SEQUENCE [LARGE SCALE GENOMIC DNA]</scope>
    <source>
        <strain evidence="5 6">130c</strain>
    </source>
</reference>
<evidence type="ECO:0000256" key="1">
    <source>
        <dbReference type="ARBA" id="ARBA00022837"/>
    </source>
</evidence>
<keyword evidence="6" id="KW-1185">Reference proteome</keyword>
<dbReference type="InParanoid" id="A0A078BBZ8"/>
<evidence type="ECO:0000313" key="5">
    <source>
        <dbReference type="EMBL" id="CDW91736.1"/>
    </source>
</evidence>
<dbReference type="GO" id="GO:0005509">
    <property type="term" value="F:calcium ion binding"/>
    <property type="evidence" value="ECO:0007669"/>
    <property type="project" value="InterPro"/>
</dbReference>
<accession>A0A078BBZ8</accession>
<feature type="domain" description="EF-hand" evidence="4">
    <location>
        <begin position="47"/>
        <end position="78"/>
    </location>
</feature>
<organism evidence="5 6">
    <name type="scientific">Stylonychia lemnae</name>
    <name type="common">Ciliate</name>
    <dbReference type="NCBI Taxonomy" id="5949"/>
    <lineage>
        <taxon>Eukaryota</taxon>
        <taxon>Sar</taxon>
        <taxon>Alveolata</taxon>
        <taxon>Ciliophora</taxon>
        <taxon>Intramacronucleata</taxon>
        <taxon>Spirotrichea</taxon>
        <taxon>Stichotrichia</taxon>
        <taxon>Sporadotrichida</taxon>
        <taxon>Oxytrichidae</taxon>
        <taxon>Stylonychinae</taxon>
        <taxon>Stylonychia</taxon>
    </lineage>
</organism>
<dbReference type="OrthoDB" id="26525at2759"/>
<dbReference type="Pfam" id="PF13499">
    <property type="entry name" value="EF-hand_7"/>
    <property type="match status" value="1"/>
</dbReference>
<evidence type="ECO:0000256" key="2">
    <source>
        <dbReference type="SAM" id="Coils"/>
    </source>
</evidence>
<protein>
    <submittedName>
        <fullName evidence="5">Ef hand family protein</fullName>
    </submittedName>
</protein>